<protein>
    <submittedName>
        <fullName evidence="4">Tripartite tricarboxylate transporter TctB family protein</fullName>
    </submittedName>
</protein>
<feature type="transmembrane region" description="Helical" evidence="2">
    <location>
        <begin position="31"/>
        <end position="48"/>
    </location>
</feature>
<feature type="transmembrane region" description="Helical" evidence="2">
    <location>
        <begin position="141"/>
        <end position="161"/>
    </location>
</feature>
<evidence type="ECO:0000313" key="4">
    <source>
        <dbReference type="EMBL" id="ARU03088.1"/>
    </source>
</evidence>
<feature type="transmembrane region" description="Helical" evidence="2">
    <location>
        <begin position="68"/>
        <end position="90"/>
    </location>
</feature>
<feature type="domain" description="DUF1468" evidence="3">
    <location>
        <begin position="36"/>
        <end position="170"/>
    </location>
</feature>
<dbReference type="Pfam" id="PF07331">
    <property type="entry name" value="TctB"/>
    <property type="match status" value="1"/>
</dbReference>
<dbReference type="InterPro" id="IPR009936">
    <property type="entry name" value="DUF1468"/>
</dbReference>
<dbReference type="EMBL" id="CP021431">
    <property type="protein sequence ID" value="ARU03088.1"/>
    <property type="molecule type" value="Genomic_DNA"/>
</dbReference>
<name>A0A1Y0EI08_9RHOB</name>
<gene>
    <name evidence="4" type="ORF">LOKVESSMR4R_03823</name>
</gene>
<evidence type="ECO:0000256" key="1">
    <source>
        <dbReference type="SAM" id="MobiDB-lite"/>
    </source>
</evidence>
<evidence type="ECO:0000256" key="2">
    <source>
        <dbReference type="SAM" id="Phobius"/>
    </source>
</evidence>
<feature type="region of interest" description="Disordered" evidence="1">
    <location>
        <begin position="1"/>
        <end position="21"/>
    </location>
</feature>
<dbReference type="RefSeq" id="WP_087212116.1">
    <property type="nucleotide sequence ID" value="NZ_CP021431.1"/>
</dbReference>
<reference evidence="4 5" key="1">
    <citation type="submission" date="2017-05" db="EMBL/GenBank/DDBJ databases">
        <title>Genome Sequence of Loktanella vestfoldensis Strain SMR4r Isolated from a Culture of the Diatom Skeletonema marinoi.</title>
        <authorList>
            <person name="Topel M."/>
            <person name="Pinder M.I.M."/>
            <person name="Johansson O.N."/>
            <person name="Kourtchenko O."/>
            <person name="Godhe A."/>
            <person name="Clarke A.K."/>
        </authorList>
    </citation>
    <scope>NUCLEOTIDE SEQUENCE [LARGE SCALE GENOMIC DNA]</scope>
    <source>
        <strain evidence="4 5">SMR4r</strain>
    </source>
</reference>
<evidence type="ECO:0000313" key="5">
    <source>
        <dbReference type="Proteomes" id="UP000195273"/>
    </source>
</evidence>
<dbReference type="KEGG" id="lvs:LOKVESSMR4R_03823"/>
<evidence type="ECO:0000259" key="3">
    <source>
        <dbReference type="Pfam" id="PF07331"/>
    </source>
</evidence>
<keyword evidence="5" id="KW-1185">Reference proteome</keyword>
<proteinExistence type="predicted"/>
<feature type="transmembrane region" description="Helical" evidence="2">
    <location>
        <begin position="102"/>
        <end position="135"/>
    </location>
</feature>
<dbReference type="AlphaFoldDB" id="A0A1Y0EI08"/>
<dbReference type="OrthoDB" id="7347328at2"/>
<keyword evidence="2" id="KW-1133">Transmembrane helix</keyword>
<keyword evidence="2" id="KW-0472">Membrane</keyword>
<keyword evidence="2" id="KW-0812">Transmembrane</keyword>
<dbReference type="Proteomes" id="UP000195273">
    <property type="component" value="Chromosome"/>
</dbReference>
<accession>A0A1Y0EI08</accession>
<feature type="compositionally biased region" description="Basic and acidic residues" evidence="1">
    <location>
        <begin position="12"/>
        <end position="21"/>
    </location>
</feature>
<organism evidence="4 5">
    <name type="scientific">Yoonia vestfoldensis</name>
    <dbReference type="NCBI Taxonomy" id="245188"/>
    <lineage>
        <taxon>Bacteria</taxon>
        <taxon>Pseudomonadati</taxon>
        <taxon>Pseudomonadota</taxon>
        <taxon>Alphaproteobacteria</taxon>
        <taxon>Rhodobacterales</taxon>
        <taxon>Paracoccaceae</taxon>
        <taxon>Yoonia</taxon>
    </lineage>
</organism>
<sequence length="183" mass="19264">MSGDPKNQAAEEDLRLPFDDEAGRGTGKRDLAGLLIAGALFALAMVIVNDASGYPIRRSYAKFGPEIVPYLVAAGISVMAVITAIMAWRGGFEARDPLNIGALSWLVGGIVIEIFMLYGGTGFIAGSAVLFAFAARAFGQATLLLNLAIGAVLSTLLYLLFRYGLGLSLPAGPVEQTIDLLLR</sequence>
<dbReference type="STRING" id="1122181.GCA_000382265_02605"/>